<keyword evidence="3" id="KW-1185">Reference proteome</keyword>
<dbReference type="Proteomes" id="UP000054805">
    <property type="component" value="Unassembled WGS sequence"/>
</dbReference>
<evidence type="ECO:0000313" key="3">
    <source>
        <dbReference type="Proteomes" id="UP000054805"/>
    </source>
</evidence>
<gene>
    <name evidence="1" type="ORF">T4B_4419</name>
    <name evidence="2" type="ORF">T4C_8032</name>
</gene>
<proteinExistence type="predicted"/>
<dbReference type="EMBL" id="JYDS01000798">
    <property type="protein sequence ID" value="KRZ00574.1"/>
    <property type="molecule type" value="Genomic_DNA"/>
</dbReference>
<accession>A0A0V1GQQ2</accession>
<evidence type="ECO:0000313" key="1">
    <source>
        <dbReference type="EMBL" id="KRZ00574.1"/>
    </source>
</evidence>
<sequence>MDTYRPPLTIPDHLRRRFGMAYRGTEGVKRGVLVSHKSDMVPTRGTPKAYLDRQEQESCSFCGRAVLRKLSDGRPG</sequence>
<name>A0A0V1GQQ2_TRIPS</name>
<dbReference type="AlphaFoldDB" id="A0A0V1GQQ2"/>
<dbReference type="Proteomes" id="UP000054826">
    <property type="component" value="Unassembled WGS sequence"/>
</dbReference>
<protein>
    <submittedName>
        <fullName evidence="1">Uncharacterized protein</fullName>
    </submittedName>
</protein>
<comment type="caution">
    <text evidence="1">The sequence shown here is derived from an EMBL/GenBank/DDBJ whole genome shotgun (WGS) entry which is preliminary data.</text>
</comment>
<evidence type="ECO:0000313" key="4">
    <source>
        <dbReference type="Proteomes" id="UP000054826"/>
    </source>
</evidence>
<dbReference type="EMBL" id="JYDV01000051">
    <property type="protein sequence ID" value="KRZ38022.1"/>
    <property type="molecule type" value="Genomic_DNA"/>
</dbReference>
<organism evidence="1 3">
    <name type="scientific">Trichinella pseudospiralis</name>
    <name type="common">Parasitic roundworm</name>
    <dbReference type="NCBI Taxonomy" id="6337"/>
    <lineage>
        <taxon>Eukaryota</taxon>
        <taxon>Metazoa</taxon>
        <taxon>Ecdysozoa</taxon>
        <taxon>Nematoda</taxon>
        <taxon>Enoplea</taxon>
        <taxon>Dorylaimia</taxon>
        <taxon>Trichinellida</taxon>
        <taxon>Trichinellidae</taxon>
        <taxon>Trichinella</taxon>
    </lineage>
</organism>
<evidence type="ECO:0000313" key="2">
    <source>
        <dbReference type="EMBL" id="KRZ38022.1"/>
    </source>
</evidence>
<reference evidence="3 4" key="1">
    <citation type="submission" date="2015-01" db="EMBL/GenBank/DDBJ databases">
        <title>Evolution of Trichinella species and genotypes.</title>
        <authorList>
            <person name="Korhonen P.K."/>
            <person name="Edoardo P."/>
            <person name="Giuseppe L.R."/>
            <person name="Gasser R.B."/>
        </authorList>
    </citation>
    <scope>NUCLEOTIDE SEQUENCE [LARGE SCALE GENOMIC DNA]</scope>
    <source>
        <strain evidence="2">ISS176</strain>
        <strain evidence="1">ISS588</strain>
    </source>
</reference>